<evidence type="ECO:0000313" key="11">
    <source>
        <dbReference type="EMBL" id="TRO65504.1"/>
    </source>
</evidence>
<evidence type="ECO:0000256" key="3">
    <source>
        <dbReference type="ARBA" id="ARBA00022576"/>
    </source>
</evidence>
<comment type="similarity">
    <text evidence="2 8">Belongs to the class-V pyridoxal-phosphate-dependent aminotransferase family.</text>
</comment>
<dbReference type="InterPro" id="IPR015421">
    <property type="entry name" value="PyrdxlP-dep_Trfase_major"/>
</dbReference>
<comment type="caution">
    <text evidence="11">The sequence shown here is derived from an EMBL/GenBank/DDBJ whole genome shotgun (WGS) entry which is preliminary data.</text>
</comment>
<gene>
    <name evidence="11" type="ORF">FGM01_08885</name>
</gene>
<keyword evidence="12" id="KW-1185">Reference proteome</keyword>
<evidence type="ECO:0000256" key="6">
    <source>
        <dbReference type="PIRSR" id="PIRSR000524-1"/>
    </source>
</evidence>
<evidence type="ECO:0000256" key="9">
    <source>
        <dbReference type="RuleBase" id="RU004504"/>
    </source>
</evidence>
<keyword evidence="4 11" id="KW-0808">Transferase</keyword>
<evidence type="ECO:0000256" key="7">
    <source>
        <dbReference type="PIRSR" id="PIRSR000524-50"/>
    </source>
</evidence>
<comment type="cofactor">
    <cofactor evidence="1 7 9">
        <name>pyridoxal 5'-phosphate</name>
        <dbReference type="ChEBI" id="CHEBI:597326"/>
    </cofactor>
</comment>
<dbReference type="GO" id="GO:0008453">
    <property type="term" value="F:alanine-glyoxylate transaminase activity"/>
    <property type="evidence" value="ECO:0007669"/>
    <property type="project" value="TreeGrafter"/>
</dbReference>
<dbReference type="InterPro" id="IPR000192">
    <property type="entry name" value="Aminotrans_V_dom"/>
</dbReference>
<name>A0A550I3E6_9FLAO</name>
<dbReference type="PANTHER" id="PTHR21152">
    <property type="entry name" value="AMINOTRANSFERASE CLASS V"/>
    <property type="match status" value="1"/>
</dbReference>
<proteinExistence type="inferred from homology"/>
<organism evidence="11 12">
    <name type="scientific">Christiangramia sabulilitoris</name>
    <dbReference type="NCBI Taxonomy" id="2583991"/>
    <lineage>
        <taxon>Bacteria</taxon>
        <taxon>Pseudomonadati</taxon>
        <taxon>Bacteroidota</taxon>
        <taxon>Flavobacteriia</taxon>
        <taxon>Flavobacteriales</taxon>
        <taxon>Flavobacteriaceae</taxon>
        <taxon>Christiangramia</taxon>
    </lineage>
</organism>
<dbReference type="Gene3D" id="3.40.640.10">
    <property type="entry name" value="Type I PLP-dependent aspartate aminotransferase-like (Major domain)"/>
    <property type="match status" value="1"/>
</dbReference>
<dbReference type="GO" id="GO:0004760">
    <property type="term" value="F:L-serine-pyruvate transaminase activity"/>
    <property type="evidence" value="ECO:0007669"/>
    <property type="project" value="TreeGrafter"/>
</dbReference>
<dbReference type="SUPFAM" id="SSF53383">
    <property type="entry name" value="PLP-dependent transferases"/>
    <property type="match status" value="1"/>
</dbReference>
<evidence type="ECO:0000256" key="8">
    <source>
        <dbReference type="RuleBase" id="RU004075"/>
    </source>
</evidence>
<dbReference type="AlphaFoldDB" id="A0A550I3E6"/>
<evidence type="ECO:0000256" key="2">
    <source>
        <dbReference type="ARBA" id="ARBA00009236"/>
    </source>
</evidence>
<dbReference type="PANTHER" id="PTHR21152:SF24">
    <property type="entry name" value="ALANINE--GLYOXYLATE AMINOTRANSFERASE 1"/>
    <property type="match status" value="1"/>
</dbReference>
<evidence type="ECO:0000313" key="12">
    <source>
        <dbReference type="Proteomes" id="UP000315131"/>
    </source>
</evidence>
<dbReference type="InterPro" id="IPR015422">
    <property type="entry name" value="PyrdxlP-dep_Trfase_small"/>
</dbReference>
<dbReference type="FunFam" id="3.40.640.10:FF:000027">
    <property type="entry name" value="Serine--pyruvate aminotransferase, mitochondrial"/>
    <property type="match status" value="1"/>
</dbReference>
<reference evidence="11 12" key="1">
    <citation type="submission" date="2019-06" db="EMBL/GenBank/DDBJ databases">
        <title>Gramella sabulilitoris sp. nov., isolated from a marine sand.</title>
        <authorList>
            <person name="Yoon J.-H."/>
        </authorList>
    </citation>
    <scope>NUCLEOTIDE SEQUENCE [LARGE SCALE GENOMIC DNA]</scope>
    <source>
        <strain evidence="11 12">HSMS-1</strain>
    </source>
</reference>
<evidence type="ECO:0000256" key="5">
    <source>
        <dbReference type="ARBA" id="ARBA00022898"/>
    </source>
</evidence>
<accession>A0A550I3E6</accession>
<feature type="domain" description="Aminotransferase class V" evidence="10">
    <location>
        <begin position="41"/>
        <end position="332"/>
    </location>
</feature>
<evidence type="ECO:0000256" key="1">
    <source>
        <dbReference type="ARBA" id="ARBA00001933"/>
    </source>
</evidence>
<keyword evidence="5 7" id="KW-0663">Pyridoxal phosphate</keyword>
<sequence>MKGRKLLMIPGPIEFEPEVLHAMGRATTSHVAPDFIETFGTCIELMREVWRSPLGQPCIVAGTGTLAMDMAAANLVEKDDRVLVISTGYFGKRYKDIMDRYGAKTTIFEAPIGETVDLDAIENELKTNTYKALTLTHVDTSTGVRVDPEPIAKLAQKYNCLSILDGVCSVAGEEINQDDWGIDVILTGSQKAIGVPPGLALLVASEKAMQVWENRKTSVGSYYSDWNNWLPIMKAYEERRPSYFGTPPVNLIVALEISLKIIQKEGMETRVRRHRELARAFRAGLAALKFDFLPKSNEISANTLTAAYYPEGVDGSALLAKLSKDGVILAGGLLPELKKSYFRIGHMGSVSSNDLIAVLSSLERSLIELGHPVKPGEGLQAFQKDLLKLSVTHSKITG</sequence>
<feature type="modified residue" description="N6-(pyridoxal phosphate)lysine" evidence="7">
    <location>
        <position position="191"/>
    </location>
</feature>
<dbReference type="Gene3D" id="3.90.1150.10">
    <property type="entry name" value="Aspartate Aminotransferase, domain 1"/>
    <property type="match status" value="1"/>
</dbReference>
<dbReference type="InterPro" id="IPR020578">
    <property type="entry name" value="Aminotrans_V_PyrdxlP_BS"/>
</dbReference>
<dbReference type="PIRSF" id="PIRSF000524">
    <property type="entry name" value="SPT"/>
    <property type="match status" value="1"/>
</dbReference>
<feature type="binding site" evidence="6">
    <location>
        <position position="343"/>
    </location>
    <ligand>
        <name>substrate</name>
    </ligand>
</feature>
<dbReference type="InterPro" id="IPR015424">
    <property type="entry name" value="PyrdxlP-dep_Trfase"/>
</dbReference>
<dbReference type="InterPro" id="IPR024169">
    <property type="entry name" value="SP_NH2Trfase/AEP_transaminase"/>
</dbReference>
<protein>
    <submittedName>
        <fullName evidence="11">Alanine--glyoxylate aminotransferase family protein</fullName>
    </submittedName>
</protein>
<dbReference type="RefSeq" id="WP_143410820.1">
    <property type="nucleotide sequence ID" value="NZ_VHSF01000002.1"/>
</dbReference>
<dbReference type="PROSITE" id="PS00595">
    <property type="entry name" value="AA_TRANSFER_CLASS_5"/>
    <property type="match status" value="1"/>
</dbReference>
<dbReference type="Pfam" id="PF00266">
    <property type="entry name" value="Aminotran_5"/>
    <property type="match status" value="1"/>
</dbReference>
<evidence type="ECO:0000259" key="10">
    <source>
        <dbReference type="Pfam" id="PF00266"/>
    </source>
</evidence>
<dbReference type="Proteomes" id="UP000315131">
    <property type="component" value="Unassembled WGS sequence"/>
</dbReference>
<dbReference type="GO" id="GO:0019265">
    <property type="term" value="P:glycine biosynthetic process, by transamination of glyoxylate"/>
    <property type="evidence" value="ECO:0007669"/>
    <property type="project" value="TreeGrafter"/>
</dbReference>
<dbReference type="OrthoDB" id="389074at2"/>
<keyword evidence="3 11" id="KW-0032">Aminotransferase</keyword>
<dbReference type="EMBL" id="VHSF01000002">
    <property type="protein sequence ID" value="TRO65504.1"/>
    <property type="molecule type" value="Genomic_DNA"/>
</dbReference>
<evidence type="ECO:0000256" key="4">
    <source>
        <dbReference type="ARBA" id="ARBA00022679"/>
    </source>
</evidence>